<keyword evidence="4" id="KW-0804">Transcription</keyword>
<evidence type="ECO:0000256" key="1">
    <source>
        <dbReference type="ARBA" id="ARBA00009437"/>
    </source>
</evidence>
<evidence type="ECO:0000256" key="3">
    <source>
        <dbReference type="ARBA" id="ARBA00023125"/>
    </source>
</evidence>
<keyword evidence="2" id="KW-0805">Transcription regulation</keyword>
<organism evidence="6 7">
    <name type="scientific">Sporolactobacillus spathodeae</name>
    <dbReference type="NCBI Taxonomy" id="1465502"/>
    <lineage>
        <taxon>Bacteria</taxon>
        <taxon>Bacillati</taxon>
        <taxon>Bacillota</taxon>
        <taxon>Bacilli</taxon>
        <taxon>Bacillales</taxon>
        <taxon>Sporolactobacillaceae</taxon>
        <taxon>Sporolactobacillus</taxon>
    </lineage>
</organism>
<comment type="similarity">
    <text evidence="1">Belongs to the LysR transcriptional regulatory family.</text>
</comment>
<dbReference type="RefSeq" id="WP_205005058.1">
    <property type="nucleotide sequence ID" value="NZ_CBCRXA010000001.1"/>
</dbReference>
<comment type="caution">
    <text evidence="6">The sequence shown here is derived from an EMBL/GenBank/DDBJ whole genome shotgun (WGS) entry which is preliminary data.</text>
</comment>
<keyword evidence="7" id="KW-1185">Reference proteome</keyword>
<dbReference type="InterPro" id="IPR000847">
    <property type="entry name" value="LysR_HTH_N"/>
</dbReference>
<dbReference type="PROSITE" id="PS50931">
    <property type="entry name" value="HTH_LYSR"/>
    <property type="match status" value="1"/>
</dbReference>
<dbReference type="Proteomes" id="UP000823201">
    <property type="component" value="Unassembled WGS sequence"/>
</dbReference>
<evidence type="ECO:0000313" key="7">
    <source>
        <dbReference type="Proteomes" id="UP000823201"/>
    </source>
</evidence>
<dbReference type="PRINTS" id="PR00039">
    <property type="entry name" value="HTHLYSR"/>
</dbReference>
<sequence>MEWQQIEYFQVVAQLQHMTKAAEALSISQPALSRSIARLEEELGVALFERQGRSIILNQYGRLLLKHVNNILKEIDDTRRELKTLMDPEYGEVSLGFLHTLGVNVIPDILRSFQKLHPNTKIKLYQNNNTALLHQLETGEIDLCLVHHSFDEPHILWEKLWEEELFLMVPADHALAEKTSVSLKEIEKEPIISMKPGYELRKIADKLCRKANFVPNITFEGEEVTTLAGLVASGLGVALLPDQKDIDETKVRKVHITWPSCKRQIGLSWYEGRYISPAVKQFMKFIFQKYSQTHVF</sequence>
<evidence type="ECO:0000256" key="4">
    <source>
        <dbReference type="ARBA" id="ARBA00023163"/>
    </source>
</evidence>
<dbReference type="CDD" id="cd08434">
    <property type="entry name" value="PBP2_GltC_like"/>
    <property type="match status" value="1"/>
</dbReference>
<dbReference type="PANTHER" id="PTHR30346">
    <property type="entry name" value="TRANSCRIPTIONAL DUAL REGULATOR HCAR-RELATED"/>
    <property type="match status" value="1"/>
</dbReference>
<evidence type="ECO:0000313" key="6">
    <source>
        <dbReference type="EMBL" id="MBM7656698.1"/>
    </source>
</evidence>
<dbReference type="PANTHER" id="PTHR30346:SF28">
    <property type="entry name" value="HTH-TYPE TRANSCRIPTIONAL REGULATOR CYNR"/>
    <property type="match status" value="1"/>
</dbReference>
<dbReference type="InterPro" id="IPR036390">
    <property type="entry name" value="WH_DNA-bd_sf"/>
</dbReference>
<feature type="domain" description="HTH lysR-type" evidence="5">
    <location>
        <begin position="1"/>
        <end position="58"/>
    </location>
</feature>
<dbReference type="Gene3D" id="1.10.10.10">
    <property type="entry name" value="Winged helix-like DNA-binding domain superfamily/Winged helix DNA-binding domain"/>
    <property type="match status" value="1"/>
</dbReference>
<dbReference type="Pfam" id="PF00126">
    <property type="entry name" value="HTH_1"/>
    <property type="match status" value="1"/>
</dbReference>
<dbReference type="SUPFAM" id="SSF53850">
    <property type="entry name" value="Periplasmic binding protein-like II"/>
    <property type="match status" value="1"/>
</dbReference>
<dbReference type="Gene3D" id="3.40.190.290">
    <property type="match status" value="1"/>
</dbReference>
<accession>A0ABS2Q4N8</accession>
<dbReference type="GO" id="GO:0003677">
    <property type="term" value="F:DNA binding"/>
    <property type="evidence" value="ECO:0007669"/>
    <property type="project" value="UniProtKB-KW"/>
</dbReference>
<dbReference type="Pfam" id="PF03466">
    <property type="entry name" value="LysR_substrate"/>
    <property type="match status" value="1"/>
</dbReference>
<dbReference type="InterPro" id="IPR036388">
    <property type="entry name" value="WH-like_DNA-bd_sf"/>
</dbReference>
<proteinExistence type="inferred from homology"/>
<dbReference type="InterPro" id="IPR005119">
    <property type="entry name" value="LysR_subst-bd"/>
</dbReference>
<dbReference type="SUPFAM" id="SSF46785">
    <property type="entry name" value="Winged helix' DNA-binding domain"/>
    <property type="match status" value="1"/>
</dbReference>
<keyword evidence="3 6" id="KW-0238">DNA-binding</keyword>
<dbReference type="EMBL" id="JAFBEV010000001">
    <property type="protein sequence ID" value="MBM7656698.1"/>
    <property type="molecule type" value="Genomic_DNA"/>
</dbReference>
<protein>
    <submittedName>
        <fullName evidence="6">DNA-binding transcriptional LysR family regulator</fullName>
    </submittedName>
</protein>
<name>A0ABS2Q4N8_9BACL</name>
<evidence type="ECO:0000259" key="5">
    <source>
        <dbReference type="PROSITE" id="PS50931"/>
    </source>
</evidence>
<evidence type="ECO:0000256" key="2">
    <source>
        <dbReference type="ARBA" id="ARBA00023015"/>
    </source>
</evidence>
<reference evidence="6 7" key="1">
    <citation type="submission" date="2021-01" db="EMBL/GenBank/DDBJ databases">
        <title>Genomic Encyclopedia of Type Strains, Phase IV (KMG-IV): sequencing the most valuable type-strain genomes for metagenomic binning, comparative biology and taxonomic classification.</title>
        <authorList>
            <person name="Goeker M."/>
        </authorList>
    </citation>
    <scope>NUCLEOTIDE SEQUENCE [LARGE SCALE GENOMIC DNA]</scope>
    <source>
        <strain evidence="6 7">DSM 100968</strain>
    </source>
</reference>
<gene>
    <name evidence="6" type="ORF">JOC27_000134</name>
</gene>